<proteinExistence type="predicted"/>
<keyword evidence="3" id="KW-0548">Nucleotidyltransferase</keyword>
<dbReference type="InterPro" id="IPR050243">
    <property type="entry name" value="PHP_phosphatase"/>
</dbReference>
<feature type="domain" description="Polymerase/histidinol phosphatase N-terminal" evidence="8">
    <location>
        <begin position="333"/>
        <end position="412"/>
    </location>
</feature>
<dbReference type="Gene3D" id="3.30.210.10">
    <property type="entry name" value="DNA polymerase, thumb domain"/>
    <property type="match status" value="1"/>
</dbReference>
<dbReference type="InterPro" id="IPR022311">
    <property type="entry name" value="PolX-like"/>
</dbReference>
<dbReference type="SUPFAM" id="SSF81301">
    <property type="entry name" value="Nucleotidyltransferase"/>
    <property type="match status" value="1"/>
</dbReference>
<evidence type="ECO:0000256" key="7">
    <source>
        <dbReference type="ARBA" id="ARBA00049244"/>
    </source>
</evidence>
<evidence type="ECO:0000313" key="10">
    <source>
        <dbReference type="EMBL" id="GAA3724570.1"/>
    </source>
</evidence>
<dbReference type="PIRSF" id="PIRSF005047">
    <property type="entry name" value="UCP005047_YshC"/>
    <property type="match status" value="1"/>
</dbReference>
<dbReference type="Pfam" id="PF14791">
    <property type="entry name" value="DNA_pol_B_thumb"/>
    <property type="match status" value="1"/>
</dbReference>
<sequence>MTKKDIINLLETIGTYMELALENPFKVSAYRKAASTIERDPRTLSEIEDFSELKGIGKGVNEVIEEYVNTGRSTMLEDLKSTVPASLIQLLHLPTLGAKKVAKLHKELGVTTLEGLRTECEAGNVSALSGFGKKTEENIIKGIDELLTRPERHPIETIQKFKMMITDALKELEGVKRFDIAGSARRYKEMSKDLDFIVEADDLQQVTETFLKLPFIKEVVAKGERKLSVVADYDFDQINVDIRFTTPGAYHTTLHHFTGSKEHNVRMRQIAKSRGEKISEYGIEKDGGMLTFSSEEDFFNHFNLPYIPPAMRESGEEVDMDVSEIVAPEDIRSDLHMHTVYSDGSHSISEMVEACIDKGYEYMVITDHSKSLKVANGLDEKRLRQQIEEVKSLRPKYPEIDIYTGTEMDILKDGSLDFDDDILGELDYVIAAIHSSFQQTEEQIMKRLEAACDNPHVRHIAHPTGRLIGKRDGYAVNMERLIKKAKETGTVLEVNANPRRLDLSSDVIRHSGLMLTVNTDAHHTDHLDFMEYGIATLQKGLVKKDQVINTFTRERFREWIKNGKQRF</sequence>
<evidence type="ECO:0000259" key="9">
    <source>
        <dbReference type="SMART" id="SM00483"/>
    </source>
</evidence>
<dbReference type="InterPro" id="IPR010996">
    <property type="entry name" value="HHH_MUS81"/>
</dbReference>
<dbReference type="SMART" id="SM00483">
    <property type="entry name" value="POLXc"/>
    <property type="match status" value="1"/>
</dbReference>
<evidence type="ECO:0000256" key="1">
    <source>
        <dbReference type="ARBA" id="ARBA00012417"/>
    </source>
</evidence>
<dbReference type="Gene3D" id="1.10.150.20">
    <property type="entry name" value="5' to 3' exonuclease, C-terminal subdomain"/>
    <property type="match status" value="1"/>
</dbReference>
<dbReference type="EMBL" id="BAABCK010000022">
    <property type="protein sequence ID" value="GAA3724570.1"/>
    <property type="molecule type" value="Genomic_DNA"/>
</dbReference>
<organism evidence="10 11">
    <name type="scientific">Salinicoccus jeotgali</name>
    <dbReference type="NCBI Taxonomy" id="381634"/>
    <lineage>
        <taxon>Bacteria</taxon>
        <taxon>Bacillati</taxon>
        <taxon>Bacillota</taxon>
        <taxon>Bacilli</taxon>
        <taxon>Bacillales</taxon>
        <taxon>Staphylococcaceae</taxon>
        <taxon>Salinicoccus</taxon>
    </lineage>
</organism>
<dbReference type="Pfam" id="PF14716">
    <property type="entry name" value="HHH_8"/>
    <property type="match status" value="1"/>
</dbReference>
<keyword evidence="10" id="KW-0540">Nuclease</keyword>
<evidence type="ECO:0000256" key="4">
    <source>
        <dbReference type="ARBA" id="ARBA00022763"/>
    </source>
</evidence>
<dbReference type="Gene3D" id="3.30.460.10">
    <property type="entry name" value="Beta Polymerase, domain 2"/>
    <property type="match status" value="1"/>
</dbReference>
<keyword evidence="11" id="KW-1185">Reference proteome</keyword>
<name>A0ABP7EZ30_9STAP</name>
<dbReference type="NCBIfam" id="NF006375">
    <property type="entry name" value="PRK08609.1"/>
    <property type="match status" value="1"/>
</dbReference>
<reference evidence="11" key="1">
    <citation type="journal article" date="2019" name="Int. J. Syst. Evol. Microbiol.">
        <title>The Global Catalogue of Microorganisms (GCM) 10K type strain sequencing project: providing services to taxonomists for standard genome sequencing and annotation.</title>
        <authorList>
            <consortium name="The Broad Institute Genomics Platform"/>
            <consortium name="The Broad Institute Genome Sequencing Center for Infectious Disease"/>
            <person name="Wu L."/>
            <person name="Ma J."/>
        </authorList>
    </citation>
    <scope>NUCLEOTIDE SEQUENCE [LARGE SCALE GENOMIC DNA]</scope>
    <source>
        <strain evidence="11">JCM 16981</strain>
    </source>
</reference>
<dbReference type="InterPro" id="IPR043519">
    <property type="entry name" value="NT_sf"/>
</dbReference>
<evidence type="ECO:0000259" key="8">
    <source>
        <dbReference type="SMART" id="SM00481"/>
    </source>
</evidence>
<keyword evidence="4" id="KW-0227">DNA damage</keyword>
<dbReference type="RefSeq" id="WP_344702727.1">
    <property type="nucleotide sequence ID" value="NZ_BAABCK010000022.1"/>
</dbReference>
<evidence type="ECO:0000256" key="2">
    <source>
        <dbReference type="ARBA" id="ARBA00022679"/>
    </source>
</evidence>
<dbReference type="SUPFAM" id="SSF47802">
    <property type="entry name" value="DNA polymerase beta, N-terminal domain-like"/>
    <property type="match status" value="1"/>
</dbReference>
<dbReference type="SUPFAM" id="SSF89550">
    <property type="entry name" value="PHP domain-like"/>
    <property type="match status" value="1"/>
</dbReference>
<dbReference type="InterPro" id="IPR037160">
    <property type="entry name" value="DNA_Pol_thumb_sf"/>
</dbReference>
<dbReference type="Pfam" id="PF14520">
    <property type="entry name" value="HHH_5"/>
    <property type="match status" value="1"/>
</dbReference>
<dbReference type="Pfam" id="PF02811">
    <property type="entry name" value="PHP"/>
    <property type="match status" value="1"/>
</dbReference>
<protein>
    <recommendedName>
        <fullName evidence="1">DNA-directed DNA polymerase</fullName>
        <ecNumber evidence="1">2.7.7.7</ecNumber>
    </recommendedName>
</protein>
<dbReference type="InterPro" id="IPR029398">
    <property type="entry name" value="PolB_thumb"/>
</dbReference>
<evidence type="ECO:0000256" key="6">
    <source>
        <dbReference type="ARBA" id="ARBA00023204"/>
    </source>
</evidence>
<gene>
    <name evidence="10" type="primary">polX</name>
    <name evidence="10" type="ORF">GCM10022378_13260</name>
</gene>
<comment type="catalytic activity">
    <reaction evidence="7">
        <text>DNA(n) + a 2'-deoxyribonucleoside 5'-triphosphate = DNA(n+1) + diphosphate</text>
        <dbReference type="Rhea" id="RHEA:22508"/>
        <dbReference type="Rhea" id="RHEA-COMP:17339"/>
        <dbReference type="Rhea" id="RHEA-COMP:17340"/>
        <dbReference type="ChEBI" id="CHEBI:33019"/>
        <dbReference type="ChEBI" id="CHEBI:61560"/>
        <dbReference type="ChEBI" id="CHEBI:173112"/>
        <dbReference type="EC" id="2.7.7.7"/>
    </reaction>
</comment>
<keyword evidence="6" id="KW-0234">DNA repair</keyword>
<dbReference type="Proteomes" id="UP001500920">
    <property type="component" value="Unassembled WGS sequence"/>
</dbReference>
<dbReference type="InterPro" id="IPR047967">
    <property type="entry name" value="PolX_PHP"/>
</dbReference>
<dbReference type="Gene3D" id="1.10.150.110">
    <property type="entry name" value="DNA polymerase beta, N-terminal domain-like"/>
    <property type="match status" value="1"/>
</dbReference>
<evidence type="ECO:0000256" key="5">
    <source>
        <dbReference type="ARBA" id="ARBA00022932"/>
    </source>
</evidence>
<dbReference type="CDD" id="cd07436">
    <property type="entry name" value="PHP_PolX"/>
    <property type="match status" value="1"/>
</dbReference>
<dbReference type="InterPro" id="IPR016195">
    <property type="entry name" value="Pol/histidinol_Pase-like"/>
</dbReference>
<dbReference type="InterPro" id="IPR002054">
    <property type="entry name" value="DNA-dir_DNA_pol_X"/>
</dbReference>
<keyword evidence="10" id="KW-0269">Exonuclease</keyword>
<dbReference type="PANTHER" id="PTHR36928:SF1">
    <property type="entry name" value="PHOSPHATASE YCDX-RELATED"/>
    <property type="match status" value="1"/>
</dbReference>
<dbReference type="SMART" id="SM00481">
    <property type="entry name" value="POLIIIAc"/>
    <property type="match status" value="1"/>
</dbReference>
<accession>A0ABP7EZ30</accession>
<feature type="domain" description="DNA-directed DNA polymerase X" evidence="9">
    <location>
        <begin position="1"/>
        <end position="313"/>
    </location>
</feature>
<keyword evidence="2" id="KW-0808">Transferase</keyword>
<comment type="caution">
    <text evidence="10">The sequence shown here is derived from an EMBL/GenBank/DDBJ whole genome shotgun (WGS) entry which is preliminary data.</text>
</comment>
<dbReference type="GO" id="GO:0004527">
    <property type="term" value="F:exonuclease activity"/>
    <property type="evidence" value="ECO:0007669"/>
    <property type="project" value="UniProtKB-KW"/>
</dbReference>
<keyword evidence="10" id="KW-0378">Hydrolase</keyword>
<evidence type="ECO:0000313" key="11">
    <source>
        <dbReference type="Proteomes" id="UP001500920"/>
    </source>
</evidence>
<dbReference type="PRINTS" id="PR00870">
    <property type="entry name" value="DNAPOLXBETA"/>
</dbReference>
<evidence type="ECO:0000256" key="3">
    <source>
        <dbReference type="ARBA" id="ARBA00022695"/>
    </source>
</evidence>
<dbReference type="InterPro" id="IPR003141">
    <property type="entry name" value="Pol/His_phosphatase_N"/>
</dbReference>
<keyword evidence="5" id="KW-0239">DNA-directed DNA polymerase</keyword>
<dbReference type="Gene3D" id="3.20.20.140">
    <property type="entry name" value="Metal-dependent hydrolases"/>
    <property type="match status" value="1"/>
</dbReference>
<dbReference type="InterPro" id="IPR002008">
    <property type="entry name" value="DNA_pol_X_beta-like"/>
</dbReference>
<dbReference type="EC" id="2.7.7.7" evidence="1"/>
<dbReference type="InterPro" id="IPR004013">
    <property type="entry name" value="PHP_dom"/>
</dbReference>
<dbReference type="CDD" id="cd00141">
    <property type="entry name" value="NT_POLXc"/>
    <property type="match status" value="1"/>
</dbReference>
<dbReference type="InterPro" id="IPR027421">
    <property type="entry name" value="DNA_pol_lamdba_lyase_dom_sf"/>
</dbReference>
<dbReference type="PANTHER" id="PTHR36928">
    <property type="entry name" value="PHOSPHATASE YCDX-RELATED"/>
    <property type="match status" value="1"/>
</dbReference>